<dbReference type="SMART" id="SM00456">
    <property type="entry name" value="WW"/>
    <property type="match status" value="1"/>
</dbReference>
<proteinExistence type="predicted"/>
<feature type="region of interest" description="Disordered" evidence="1">
    <location>
        <begin position="42"/>
        <end position="62"/>
    </location>
</feature>
<name>A0A914CW56_9BILA</name>
<accession>A0A914CW56</accession>
<dbReference type="CDD" id="cd00201">
    <property type="entry name" value="WW"/>
    <property type="match status" value="1"/>
</dbReference>
<dbReference type="AlphaFoldDB" id="A0A914CW56"/>
<dbReference type="InterPro" id="IPR036020">
    <property type="entry name" value="WW_dom_sf"/>
</dbReference>
<dbReference type="InterPro" id="IPR001202">
    <property type="entry name" value="WW_dom"/>
</dbReference>
<sequence length="272" mass="30785">MSQSPSSQRTELPRFVQITPHVTDIGASIRQLIEVGKNQAAKKNNPYGISHSARGSSESFDSGVGFSTDANFKSSHRYYPSTPLHVMKQEDLNDGRQVSMPSEAGRQVGAQSETNSKFLAYGSNQDCSTSIVPSSSMTPSNHANFHSQVYQQQAYPYNIPQPSYLSNHVITHAPIKYPTTVDEYGPLPPDWEKDIDENGYFYFKDHKNRTTTWIDPRKNMQVQNFAIPQQQQNCQSYNHFQKETSYMQSNFVQQYNSPGSRESADRLSYMAN</sequence>
<dbReference type="Proteomes" id="UP000887540">
    <property type="component" value="Unplaced"/>
</dbReference>
<dbReference type="Pfam" id="PF00397">
    <property type="entry name" value="WW"/>
    <property type="match status" value="1"/>
</dbReference>
<dbReference type="Gene3D" id="2.20.70.10">
    <property type="match status" value="1"/>
</dbReference>
<evidence type="ECO:0000259" key="2">
    <source>
        <dbReference type="PROSITE" id="PS50020"/>
    </source>
</evidence>
<dbReference type="WBParaSite" id="ACRNAN_scaffold1480.g14441.t1">
    <property type="protein sequence ID" value="ACRNAN_scaffold1480.g14441.t1"/>
    <property type="gene ID" value="ACRNAN_scaffold1480.g14441"/>
</dbReference>
<evidence type="ECO:0000256" key="1">
    <source>
        <dbReference type="SAM" id="MobiDB-lite"/>
    </source>
</evidence>
<dbReference type="PROSITE" id="PS01159">
    <property type="entry name" value="WW_DOMAIN_1"/>
    <property type="match status" value="1"/>
</dbReference>
<evidence type="ECO:0000313" key="4">
    <source>
        <dbReference type="WBParaSite" id="ACRNAN_scaffold1480.g14441.t1"/>
    </source>
</evidence>
<evidence type="ECO:0000313" key="3">
    <source>
        <dbReference type="Proteomes" id="UP000887540"/>
    </source>
</evidence>
<reference evidence="4" key="1">
    <citation type="submission" date="2022-11" db="UniProtKB">
        <authorList>
            <consortium name="WormBaseParasite"/>
        </authorList>
    </citation>
    <scope>IDENTIFICATION</scope>
</reference>
<organism evidence="3 4">
    <name type="scientific">Acrobeloides nanus</name>
    <dbReference type="NCBI Taxonomy" id="290746"/>
    <lineage>
        <taxon>Eukaryota</taxon>
        <taxon>Metazoa</taxon>
        <taxon>Ecdysozoa</taxon>
        <taxon>Nematoda</taxon>
        <taxon>Chromadorea</taxon>
        <taxon>Rhabditida</taxon>
        <taxon>Tylenchina</taxon>
        <taxon>Cephalobomorpha</taxon>
        <taxon>Cephaloboidea</taxon>
        <taxon>Cephalobidae</taxon>
        <taxon>Acrobeloides</taxon>
    </lineage>
</organism>
<dbReference type="SUPFAM" id="SSF51045">
    <property type="entry name" value="WW domain"/>
    <property type="match status" value="1"/>
</dbReference>
<dbReference type="PROSITE" id="PS50020">
    <property type="entry name" value="WW_DOMAIN_2"/>
    <property type="match status" value="1"/>
</dbReference>
<protein>
    <submittedName>
        <fullName evidence="4">WW domain-containing protein</fullName>
    </submittedName>
</protein>
<feature type="domain" description="WW" evidence="2">
    <location>
        <begin position="185"/>
        <end position="218"/>
    </location>
</feature>
<keyword evidence="3" id="KW-1185">Reference proteome</keyword>